<dbReference type="InParanoid" id="S8DGR8"/>
<name>S8DGR8_FOMSC</name>
<feature type="compositionally biased region" description="Acidic residues" evidence="1">
    <location>
        <begin position="25"/>
        <end position="50"/>
    </location>
</feature>
<dbReference type="EMBL" id="KE504384">
    <property type="protein sequence ID" value="EPS92701.1"/>
    <property type="molecule type" value="Genomic_DNA"/>
</dbReference>
<feature type="compositionally biased region" description="Low complexity" evidence="1">
    <location>
        <begin position="432"/>
        <end position="447"/>
    </location>
</feature>
<evidence type="ECO:0000313" key="3">
    <source>
        <dbReference type="EMBL" id="EPS92701.1"/>
    </source>
</evidence>
<protein>
    <recommendedName>
        <fullName evidence="2">DUF6532 domain-containing protein</fullName>
    </recommendedName>
</protein>
<feature type="domain" description="DUF6532" evidence="2">
    <location>
        <begin position="113"/>
        <end position="333"/>
    </location>
</feature>
<dbReference type="InterPro" id="IPR045341">
    <property type="entry name" value="DUF6532"/>
</dbReference>
<dbReference type="HOGENOM" id="CLU_040672_0_0_1"/>
<dbReference type="Pfam" id="PF20149">
    <property type="entry name" value="DUF6532"/>
    <property type="match status" value="1"/>
</dbReference>
<feature type="compositionally biased region" description="Basic and acidic residues" evidence="1">
    <location>
        <begin position="7"/>
        <end position="24"/>
    </location>
</feature>
<gene>
    <name evidence="3" type="ORF">FOMPIDRAFT_1056630</name>
</gene>
<sequence>MLDASEEEHNNDNEGDASEERNNSEDEEEHNEGDENEEGSEEQDEEEEVDELAHAEEQVVVMPTGKGKGKGLECQLVPSESTSVTLQRAARNRVKVADLKPDVKSLVSAAQNRLRLRVALKFAWTKEAMVTSTRLPNADSMIAASLREAYQRRAGDSRDGPDPMLKAVYESLQDQEGEDNMEKDLMQKSIYLVVCMCASQTRNEPKKKAKQVVEAVFQLGVMNVAQRNEAAKWLLKLHPAQATGGMCNVLNFIFGGIKLRFNSNKVVDPKLTKIRQNETFRTVCIPDLIYQYYGFAGRGEASVTAALDEFRKVPLNLIALTCNAIESGLMEVAPNSQPNSFYRWDSLLAVLEVLEEHAGEYLKETQKLIWKHVSENLNSGAGDDVSDDTSDYNDKSGSIIPLLDLCPTNATDLQDECSDDKPTAGPSVVRPSTVSAAGAASAVASSSKAPTRKENAPHIAVKATCRRQCDKSKPTGPASEVDELEPTDIDSAHTDIDKEDDSEGGSQGGAGDD</sequence>
<dbReference type="AlphaFoldDB" id="S8DGR8"/>
<evidence type="ECO:0000313" key="4">
    <source>
        <dbReference type="Proteomes" id="UP000015241"/>
    </source>
</evidence>
<accession>S8DGR8</accession>
<organism evidence="3 4">
    <name type="scientific">Fomitopsis schrenkii</name>
    <name type="common">Brown rot fungus</name>
    <dbReference type="NCBI Taxonomy" id="2126942"/>
    <lineage>
        <taxon>Eukaryota</taxon>
        <taxon>Fungi</taxon>
        <taxon>Dikarya</taxon>
        <taxon>Basidiomycota</taxon>
        <taxon>Agaricomycotina</taxon>
        <taxon>Agaricomycetes</taxon>
        <taxon>Polyporales</taxon>
        <taxon>Fomitopsis</taxon>
    </lineage>
</organism>
<keyword evidence="4" id="KW-1185">Reference proteome</keyword>
<reference evidence="3 4" key="1">
    <citation type="journal article" date="2012" name="Science">
        <title>The Paleozoic origin of enzymatic lignin decomposition reconstructed from 31 fungal genomes.</title>
        <authorList>
            <person name="Floudas D."/>
            <person name="Binder M."/>
            <person name="Riley R."/>
            <person name="Barry K."/>
            <person name="Blanchette R.A."/>
            <person name="Henrissat B."/>
            <person name="Martinez A.T."/>
            <person name="Otillar R."/>
            <person name="Spatafora J.W."/>
            <person name="Yadav J.S."/>
            <person name="Aerts A."/>
            <person name="Benoit I."/>
            <person name="Boyd A."/>
            <person name="Carlson A."/>
            <person name="Copeland A."/>
            <person name="Coutinho P.M."/>
            <person name="de Vries R.P."/>
            <person name="Ferreira P."/>
            <person name="Findley K."/>
            <person name="Foster B."/>
            <person name="Gaskell J."/>
            <person name="Glotzer D."/>
            <person name="Gorecki P."/>
            <person name="Heitman J."/>
            <person name="Hesse C."/>
            <person name="Hori C."/>
            <person name="Igarashi K."/>
            <person name="Jurgens J.A."/>
            <person name="Kallen N."/>
            <person name="Kersten P."/>
            <person name="Kohler A."/>
            <person name="Kuees U."/>
            <person name="Kumar T.K.A."/>
            <person name="Kuo A."/>
            <person name="LaButti K."/>
            <person name="Larrondo L.F."/>
            <person name="Lindquist E."/>
            <person name="Ling A."/>
            <person name="Lombard V."/>
            <person name="Lucas S."/>
            <person name="Lundell T."/>
            <person name="Martin R."/>
            <person name="McLaughlin D.J."/>
            <person name="Morgenstern I."/>
            <person name="Morin E."/>
            <person name="Murat C."/>
            <person name="Nagy L.G."/>
            <person name="Nolan M."/>
            <person name="Ohm R.A."/>
            <person name="Patyshakuliyeva A."/>
            <person name="Rokas A."/>
            <person name="Ruiz-Duenas F.J."/>
            <person name="Sabat G."/>
            <person name="Salamov A."/>
            <person name="Samejima M."/>
            <person name="Schmutz J."/>
            <person name="Slot J.C."/>
            <person name="St John F."/>
            <person name="Stenlid J."/>
            <person name="Sun H."/>
            <person name="Sun S."/>
            <person name="Syed K."/>
            <person name="Tsang A."/>
            <person name="Wiebenga A."/>
            <person name="Young D."/>
            <person name="Pisabarro A."/>
            <person name="Eastwood D.C."/>
            <person name="Martin F."/>
            <person name="Cullen D."/>
            <person name="Grigoriev I.V."/>
            <person name="Hibbett D.S."/>
        </authorList>
    </citation>
    <scope>NUCLEOTIDE SEQUENCE</scope>
    <source>
        <strain evidence="4">FP-58527</strain>
    </source>
</reference>
<proteinExistence type="predicted"/>
<dbReference type="Proteomes" id="UP000015241">
    <property type="component" value="Unassembled WGS sequence"/>
</dbReference>
<evidence type="ECO:0000259" key="2">
    <source>
        <dbReference type="Pfam" id="PF20149"/>
    </source>
</evidence>
<evidence type="ECO:0000256" key="1">
    <source>
        <dbReference type="SAM" id="MobiDB-lite"/>
    </source>
</evidence>
<feature type="region of interest" description="Disordered" evidence="1">
    <location>
        <begin position="411"/>
        <end position="513"/>
    </location>
</feature>
<feature type="region of interest" description="Disordered" evidence="1">
    <location>
        <begin position="1"/>
        <end position="52"/>
    </location>
</feature>